<feature type="active site" description="Proton donor; for catalytic activity" evidence="9">
    <location>
        <position position="87"/>
    </location>
</feature>
<feature type="chain" id="PRO_5044939836" description="S-adenosylmethionine decarboxylase alpha chain" evidence="9">
    <location>
        <begin position="67"/>
        <end position="119"/>
    </location>
</feature>
<dbReference type="PANTHER" id="PTHR33866">
    <property type="entry name" value="S-ADENOSYLMETHIONINE DECARBOXYLASE PROENZYME"/>
    <property type="match status" value="1"/>
</dbReference>
<keyword evidence="7 9" id="KW-0704">Schiff base</keyword>
<dbReference type="NCBIfam" id="TIGR03330">
    <property type="entry name" value="SAM_DCase_Bsu"/>
    <property type="match status" value="1"/>
</dbReference>
<proteinExistence type="inferred from homology"/>
<dbReference type="RefSeq" id="WP_264434461.1">
    <property type="nucleotide sequence ID" value="NZ_CP081495.1"/>
</dbReference>
<keyword evidence="3 9" id="KW-0745">Spermidine biosynthesis</keyword>
<protein>
    <recommendedName>
        <fullName evidence="9">S-adenosylmethionine decarboxylase proenzyme</fullName>
        <shortName evidence="9">AdoMetDC</shortName>
        <shortName evidence="9">SAMDC</shortName>
        <ecNumber evidence="9">4.1.1.50</ecNumber>
    </recommendedName>
    <component>
        <recommendedName>
            <fullName evidence="9">S-adenosylmethionine decarboxylase beta chain</fullName>
        </recommendedName>
    </component>
    <component>
        <recommendedName>
            <fullName evidence="9">S-adenosylmethionine decarboxylase alpha chain</fullName>
        </recommendedName>
    </component>
</protein>
<keyword evidence="9" id="KW-0949">S-adenosyl-L-methionine</keyword>
<dbReference type="PANTHER" id="PTHR33866:SF2">
    <property type="entry name" value="S-ADENOSYLMETHIONINE DECARBOXYLASE PROENZYME"/>
    <property type="match status" value="1"/>
</dbReference>
<gene>
    <name evidence="10" type="primary">speD</name>
    <name evidence="9" type="synonym">speH</name>
    <name evidence="10" type="ORF">K5I29_03460</name>
</gene>
<feature type="site" description="Cleavage (non-hydrolytic); by autolysis" evidence="9">
    <location>
        <begin position="66"/>
        <end position="67"/>
    </location>
</feature>
<feature type="chain" id="PRO_5044939835" description="S-adenosylmethionine decarboxylase beta chain" evidence="9">
    <location>
        <begin position="1"/>
        <end position="66"/>
    </location>
</feature>
<evidence type="ECO:0000256" key="3">
    <source>
        <dbReference type="ARBA" id="ARBA00023066"/>
    </source>
</evidence>
<evidence type="ECO:0000256" key="5">
    <source>
        <dbReference type="ARBA" id="ARBA00023145"/>
    </source>
</evidence>
<keyword evidence="4 9" id="KW-0620">Polyamine biosynthesis</keyword>
<comment type="PTM">
    <text evidence="9">Is synthesized initially as an inactive proenzyme. Formation of the active enzyme involves a self-maturation process in which the active site pyruvoyl group is generated from an internal serine residue via an autocatalytic post-translational modification. Two non-identical subunits are generated from the proenzyme in this reaction, and the pyruvate is formed at the N-terminus of the alpha chain, which is derived from the carboxyl end of the proenzyme. The post-translation cleavage follows an unusual pathway, termed non-hydrolytic serinolysis, in which the side chain hydroxyl group of the serine supplies its oxygen atom to form the C-terminus of the beta chain, while the remainder of the serine residue undergoes an oxidative deamination to produce ammonia and the pyruvoyl group blocking the N-terminus of the alpha chain.</text>
</comment>
<evidence type="ECO:0000256" key="8">
    <source>
        <dbReference type="ARBA" id="ARBA00023317"/>
    </source>
</evidence>
<evidence type="ECO:0000313" key="10">
    <source>
        <dbReference type="EMBL" id="UYW01983.1"/>
    </source>
</evidence>
<feature type="active site" description="Schiff-base intermediate with substrate; via pyruvic acid" evidence="9">
    <location>
        <position position="67"/>
    </location>
</feature>
<reference evidence="10" key="1">
    <citation type="submission" date="2021-08" db="EMBL/GenBank/DDBJ databases">
        <title>Flavobacterium sp. strain CC-SYL302.</title>
        <authorList>
            <person name="Lin S.-Y."/>
            <person name="Lee T.-H."/>
            <person name="Young C.-C."/>
        </authorList>
    </citation>
    <scope>NUCLEOTIDE SEQUENCE</scope>
    <source>
        <strain evidence="10">CC-SYL302</strain>
    </source>
</reference>
<comment type="cofactor">
    <cofactor evidence="9">
        <name>pyruvate</name>
        <dbReference type="ChEBI" id="CHEBI:15361"/>
    </cofactor>
    <text evidence="9">Binds 1 pyruvoyl group covalently per subunit.</text>
</comment>
<feature type="modified residue" description="Pyruvic acid (Ser); by autocatalysis" evidence="9">
    <location>
        <position position="67"/>
    </location>
</feature>
<dbReference type="InterPro" id="IPR016067">
    <property type="entry name" value="S-AdoMet_deCO2ase_core"/>
</dbReference>
<feature type="active site" description="Proton acceptor; for processing activity" evidence="9">
    <location>
        <position position="72"/>
    </location>
</feature>
<dbReference type="Gene3D" id="3.60.90.10">
    <property type="entry name" value="S-adenosylmethionine decarboxylase"/>
    <property type="match status" value="1"/>
</dbReference>
<dbReference type="EMBL" id="CP081495">
    <property type="protein sequence ID" value="UYW01983.1"/>
    <property type="molecule type" value="Genomic_DNA"/>
</dbReference>
<comment type="subunit">
    <text evidence="9">Heterotetramer of two alpha and two beta chains arranged as a dimer of alpha/beta heterodimers.</text>
</comment>
<organism evidence="10 11">
    <name type="scientific">Flavobacterium agricola</name>
    <dbReference type="NCBI Taxonomy" id="2870839"/>
    <lineage>
        <taxon>Bacteria</taxon>
        <taxon>Pseudomonadati</taxon>
        <taxon>Bacteroidota</taxon>
        <taxon>Flavobacteriia</taxon>
        <taxon>Flavobacteriales</taxon>
        <taxon>Flavobacteriaceae</taxon>
        <taxon>Flavobacterium</taxon>
    </lineage>
</organism>
<keyword evidence="6 9" id="KW-0456">Lyase</keyword>
<evidence type="ECO:0000256" key="6">
    <source>
        <dbReference type="ARBA" id="ARBA00023239"/>
    </source>
</evidence>
<evidence type="ECO:0000256" key="4">
    <source>
        <dbReference type="ARBA" id="ARBA00023115"/>
    </source>
</evidence>
<keyword evidence="1 9" id="KW-0210">Decarboxylase</keyword>
<dbReference type="SUPFAM" id="SSF56276">
    <property type="entry name" value="S-adenosylmethionine decarboxylase"/>
    <property type="match status" value="1"/>
</dbReference>
<keyword evidence="11" id="KW-1185">Reference proteome</keyword>
<name>A0ABY6M097_9FLAO</name>
<comment type="function">
    <text evidence="9">Catalyzes the decarboxylation of S-adenosylmethionine to S-adenosylmethioninamine (dcAdoMet), the propylamine donor required for the synthesis of the polyamines spermine and spermidine from the diamine putrescine.</text>
</comment>
<dbReference type="InterPro" id="IPR003826">
    <property type="entry name" value="AdoMetDC_fam_prok"/>
</dbReference>
<evidence type="ECO:0000256" key="9">
    <source>
        <dbReference type="HAMAP-Rule" id="MF_00464"/>
    </source>
</evidence>
<keyword evidence="5 9" id="KW-0865">Zymogen</keyword>
<comment type="pathway">
    <text evidence="9">Amine and polyamine biosynthesis; S-adenosylmethioninamine biosynthesis; S-adenosylmethioninamine from S-adenosyl-L-methionine: step 1/1.</text>
</comment>
<dbReference type="Proteomes" id="UP001163328">
    <property type="component" value="Chromosome"/>
</dbReference>
<dbReference type="EC" id="4.1.1.50" evidence="9"/>
<evidence type="ECO:0000313" key="11">
    <source>
        <dbReference type="Proteomes" id="UP001163328"/>
    </source>
</evidence>
<evidence type="ECO:0000256" key="2">
    <source>
        <dbReference type="ARBA" id="ARBA00022813"/>
    </source>
</evidence>
<evidence type="ECO:0000256" key="7">
    <source>
        <dbReference type="ARBA" id="ARBA00023270"/>
    </source>
</evidence>
<dbReference type="InterPro" id="IPR017716">
    <property type="entry name" value="S-AdoMet_deCOase_pro-enz"/>
</dbReference>
<accession>A0ABY6M097</accession>
<comment type="similarity">
    <text evidence="9">Belongs to the prokaryotic AdoMetDC family. Type 1 subfamily.</text>
</comment>
<evidence type="ECO:0000256" key="1">
    <source>
        <dbReference type="ARBA" id="ARBA00022793"/>
    </source>
</evidence>
<dbReference type="GO" id="GO:0004014">
    <property type="term" value="F:adenosylmethionine decarboxylase activity"/>
    <property type="evidence" value="ECO:0007669"/>
    <property type="project" value="UniProtKB-EC"/>
</dbReference>
<comment type="catalytic activity">
    <reaction evidence="9">
        <text>S-adenosyl-L-methionine + H(+) = S-adenosyl 3-(methylsulfanyl)propylamine + CO2</text>
        <dbReference type="Rhea" id="RHEA:15981"/>
        <dbReference type="ChEBI" id="CHEBI:15378"/>
        <dbReference type="ChEBI" id="CHEBI:16526"/>
        <dbReference type="ChEBI" id="CHEBI:57443"/>
        <dbReference type="ChEBI" id="CHEBI:59789"/>
        <dbReference type="EC" id="4.1.1.50"/>
    </reaction>
</comment>
<keyword evidence="8 9" id="KW-0670">Pyruvate</keyword>
<dbReference type="HAMAP" id="MF_00464">
    <property type="entry name" value="AdoMetDC_1"/>
    <property type="match status" value="1"/>
</dbReference>
<sequence length="119" mass="13637">MKKDINTKGIHYILDLWNCNQKILNQPNTLLNILTTCSEKLETQVVGKCFHQFQPQGVTGILLLAESHISIHTFPEYSYASVDFYLCSTDRDAIEAVTWIIDQLSSEKWHIKTLVRGVL</sequence>
<keyword evidence="2 9" id="KW-0068">Autocatalytic cleavage</keyword>
<dbReference type="Pfam" id="PF02675">
    <property type="entry name" value="AdoMet_dc"/>
    <property type="match status" value="1"/>
</dbReference>